<keyword evidence="2" id="KW-1185">Reference proteome</keyword>
<organism evidence="1 2">
    <name type="scientific">Eragrostis curvula</name>
    <name type="common">weeping love grass</name>
    <dbReference type="NCBI Taxonomy" id="38414"/>
    <lineage>
        <taxon>Eukaryota</taxon>
        <taxon>Viridiplantae</taxon>
        <taxon>Streptophyta</taxon>
        <taxon>Embryophyta</taxon>
        <taxon>Tracheophyta</taxon>
        <taxon>Spermatophyta</taxon>
        <taxon>Magnoliopsida</taxon>
        <taxon>Liliopsida</taxon>
        <taxon>Poales</taxon>
        <taxon>Poaceae</taxon>
        <taxon>PACMAD clade</taxon>
        <taxon>Chloridoideae</taxon>
        <taxon>Eragrostideae</taxon>
        <taxon>Eragrostidinae</taxon>
        <taxon>Eragrostis</taxon>
    </lineage>
</organism>
<evidence type="ECO:0000313" key="2">
    <source>
        <dbReference type="Proteomes" id="UP000324897"/>
    </source>
</evidence>
<dbReference type="EMBL" id="RWGY01000026">
    <property type="protein sequence ID" value="TVU21681.1"/>
    <property type="molecule type" value="Genomic_DNA"/>
</dbReference>
<comment type="caution">
    <text evidence="1">The sequence shown here is derived from an EMBL/GenBank/DDBJ whole genome shotgun (WGS) entry which is preliminary data.</text>
</comment>
<name>A0A5J9UEK8_9POAL</name>
<dbReference type="Gramene" id="TVU21681">
    <property type="protein sequence ID" value="TVU21681"/>
    <property type="gene ID" value="EJB05_31333"/>
</dbReference>
<gene>
    <name evidence="1" type="ORF">EJB05_31333</name>
</gene>
<dbReference type="AlphaFoldDB" id="A0A5J9UEK8"/>
<protein>
    <submittedName>
        <fullName evidence="1">Uncharacterized protein</fullName>
    </submittedName>
</protein>
<dbReference type="OrthoDB" id="430293at2759"/>
<reference evidence="1 2" key="1">
    <citation type="journal article" date="2019" name="Sci. Rep.">
        <title>A high-quality genome of Eragrostis curvula grass provides insights into Poaceae evolution and supports new strategies to enhance forage quality.</title>
        <authorList>
            <person name="Carballo J."/>
            <person name="Santos B.A.C.M."/>
            <person name="Zappacosta D."/>
            <person name="Garbus I."/>
            <person name="Selva J.P."/>
            <person name="Gallo C.A."/>
            <person name="Diaz A."/>
            <person name="Albertini E."/>
            <person name="Caccamo M."/>
            <person name="Echenique V."/>
        </authorList>
    </citation>
    <scope>NUCLEOTIDE SEQUENCE [LARGE SCALE GENOMIC DNA]</scope>
    <source>
        <strain evidence="2">cv. Victoria</strain>
        <tissue evidence="1">Leaf</tissue>
    </source>
</reference>
<evidence type="ECO:0000313" key="1">
    <source>
        <dbReference type="EMBL" id="TVU21681.1"/>
    </source>
</evidence>
<proteinExistence type="predicted"/>
<feature type="non-terminal residue" evidence="1">
    <location>
        <position position="1"/>
    </location>
</feature>
<accession>A0A5J9UEK8</accession>
<sequence length="87" mass="9735">MLKKGFAWHYTAYDQRPELAKWEKQAQAGLKACHSHLAMPSHNPSRHILVPKPSRQGIDIDCKLCGAKDTLSHSGWSLGRSEAVAER</sequence>
<dbReference type="Proteomes" id="UP000324897">
    <property type="component" value="Unassembled WGS sequence"/>
</dbReference>